<evidence type="ECO:0000256" key="5">
    <source>
        <dbReference type="ARBA" id="ARBA00023136"/>
    </source>
</evidence>
<dbReference type="OrthoDB" id="5933722at2"/>
<dbReference type="InterPro" id="IPR025857">
    <property type="entry name" value="MacB_PCD"/>
</dbReference>
<dbReference type="PANTHER" id="PTHR30572">
    <property type="entry name" value="MEMBRANE COMPONENT OF TRANSPORTER-RELATED"/>
    <property type="match status" value="1"/>
</dbReference>
<feature type="transmembrane region" description="Helical" evidence="6">
    <location>
        <begin position="21"/>
        <end position="43"/>
    </location>
</feature>
<keyword evidence="4 6" id="KW-1133">Transmembrane helix</keyword>
<feature type="domain" description="ABC3 transporter permease C-terminal" evidence="7">
    <location>
        <begin position="279"/>
        <end position="382"/>
    </location>
</feature>
<dbReference type="InterPro" id="IPR003838">
    <property type="entry name" value="ABC3_permease_C"/>
</dbReference>
<feature type="domain" description="MacB-like periplasmic core" evidence="8">
    <location>
        <begin position="490"/>
        <end position="624"/>
    </location>
</feature>
<dbReference type="STRING" id="104663.SAMN04488121_104465"/>
<feature type="transmembrane region" description="Helical" evidence="6">
    <location>
        <begin position="709"/>
        <end position="728"/>
    </location>
</feature>
<evidence type="ECO:0000259" key="7">
    <source>
        <dbReference type="Pfam" id="PF02687"/>
    </source>
</evidence>
<organism evidence="9 10">
    <name type="scientific">Chitinophaga filiformis</name>
    <name type="common">Myxococcus filiformis</name>
    <name type="synonym">Flexibacter filiformis</name>
    <dbReference type="NCBI Taxonomy" id="104663"/>
    <lineage>
        <taxon>Bacteria</taxon>
        <taxon>Pseudomonadati</taxon>
        <taxon>Bacteroidota</taxon>
        <taxon>Chitinophagia</taxon>
        <taxon>Chitinophagales</taxon>
        <taxon>Chitinophagaceae</taxon>
        <taxon>Chitinophaga</taxon>
    </lineage>
</organism>
<comment type="subcellular location">
    <subcellularLocation>
        <location evidence="1">Cell membrane</location>
        <topology evidence="1">Multi-pass membrane protein</topology>
    </subcellularLocation>
</comment>
<feature type="transmembrane region" description="Helical" evidence="6">
    <location>
        <begin position="413"/>
        <end position="434"/>
    </location>
</feature>
<evidence type="ECO:0000256" key="2">
    <source>
        <dbReference type="ARBA" id="ARBA00022475"/>
    </source>
</evidence>
<proteinExistence type="predicted"/>
<evidence type="ECO:0000259" key="8">
    <source>
        <dbReference type="Pfam" id="PF12704"/>
    </source>
</evidence>
<gene>
    <name evidence="9" type="ORF">SAMN04488121_104465</name>
</gene>
<dbReference type="GO" id="GO:0005886">
    <property type="term" value="C:plasma membrane"/>
    <property type="evidence" value="ECO:0007669"/>
    <property type="project" value="UniProtKB-SubCell"/>
</dbReference>
<sequence>MIKNYLKIAWRNLWRNRVFSSINMAGLGIGMAVSFTLILYVLFQFSYDDFHKNNRYIYQLKVGDDGGANTPVPLGPFLQKSTPEIKEVIRTSYPTPHLLKVGDKSLKLSGFYADPTFLEVFTFPIIKGQAKLTEENSIILTESTARKLFGNAEPVGQIVNVDIHRPLIVTAVVKDPPRNSTFQFSYLASWALFRSMELWVRNEEWGNFGVNTFVQLPPAVDPAVVERKIRNVLHEQSAVIPATSYLLLHGMSKWRLYSEIKGGKITGGEIASVRLFALLGLGILLIACVNFMNLSTAQSERRAREVGVRKAVGANRKMLIGQFMSESMLLVMISLILALLLMWGMLPTFNTLTGSSLKLSQAPLSFWLAIIILALFTAAISGSYPAFVLSAFKPIKVLKGGLVEVRGNSRPRQVLVMFQFTLAIILIIVTIVIYRQISFIRNQPIGYDPKGLVDVQLEGKVYENYDAFLQEAIRSGAAVNGSVLMSPITNAGASMWALKWPGQLAGEENINFGVVTATEHFISTFGLTLKEGRDFLSAGDSLSLMLNETAVKTMHLKEPVLGQQVRINGQDRTIVGIVKDFVWMKSYMPASPVVIPFNPSWRGSITMKLNPQLSVSECLQRIEKVYHSFNPDYPFEYTFVDETYKRKYAYEQVLGALINVFATLAIIISCLGLLGLSVFAAARRKKEIGIRKVLGAGIAQVTVLLSKEFLKPVLIAILVASPIAWYVMMKWLENYTYRISMDWWIYLLAGMIAIVIALLTVSIQSVKAASMNPVKALRTE</sequence>
<feature type="transmembrane region" description="Helical" evidence="6">
    <location>
        <begin position="275"/>
        <end position="294"/>
    </location>
</feature>
<evidence type="ECO:0000256" key="3">
    <source>
        <dbReference type="ARBA" id="ARBA00022692"/>
    </source>
</evidence>
<dbReference type="AlphaFoldDB" id="A0A1G7UQE3"/>
<dbReference type="Proteomes" id="UP000199045">
    <property type="component" value="Unassembled WGS sequence"/>
</dbReference>
<evidence type="ECO:0000256" key="6">
    <source>
        <dbReference type="SAM" id="Phobius"/>
    </source>
</evidence>
<keyword evidence="3 6" id="KW-0812">Transmembrane</keyword>
<protein>
    <submittedName>
        <fullName evidence="9">MacB-like core domain-containing protein</fullName>
    </submittedName>
</protein>
<accession>A0A1G7UQE3</accession>
<name>A0A1G7UQE3_CHIFI</name>
<dbReference type="Pfam" id="PF12704">
    <property type="entry name" value="MacB_PCD"/>
    <property type="match status" value="2"/>
</dbReference>
<feature type="transmembrane region" description="Helical" evidence="6">
    <location>
        <begin position="366"/>
        <end position="392"/>
    </location>
</feature>
<feature type="domain" description="MacB-like periplasmic core" evidence="8">
    <location>
        <begin position="20"/>
        <end position="231"/>
    </location>
</feature>
<feature type="transmembrane region" description="Helical" evidence="6">
    <location>
        <begin position="327"/>
        <end position="346"/>
    </location>
</feature>
<reference evidence="9 10" key="1">
    <citation type="submission" date="2016-10" db="EMBL/GenBank/DDBJ databases">
        <authorList>
            <person name="de Groot N.N."/>
        </authorList>
    </citation>
    <scope>NUCLEOTIDE SEQUENCE [LARGE SCALE GENOMIC DNA]</scope>
    <source>
        <strain evidence="9 10">DSM 527</strain>
    </source>
</reference>
<feature type="transmembrane region" description="Helical" evidence="6">
    <location>
        <begin position="743"/>
        <end position="763"/>
    </location>
</feature>
<feature type="domain" description="ABC3 transporter permease C-terminal" evidence="7">
    <location>
        <begin position="659"/>
        <end position="773"/>
    </location>
</feature>
<dbReference type="EMBL" id="FNBN01000004">
    <property type="protein sequence ID" value="SDG49568.1"/>
    <property type="molecule type" value="Genomic_DNA"/>
</dbReference>
<keyword evidence="5 6" id="KW-0472">Membrane</keyword>
<feature type="transmembrane region" description="Helical" evidence="6">
    <location>
        <begin position="653"/>
        <end position="682"/>
    </location>
</feature>
<dbReference type="Pfam" id="PF02687">
    <property type="entry name" value="FtsX"/>
    <property type="match status" value="2"/>
</dbReference>
<dbReference type="InterPro" id="IPR050250">
    <property type="entry name" value="Macrolide_Exporter_MacB"/>
</dbReference>
<evidence type="ECO:0000313" key="9">
    <source>
        <dbReference type="EMBL" id="SDG49568.1"/>
    </source>
</evidence>
<keyword evidence="2" id="KW-1003">Cell membrane</keyword>
<evidence type="ECO:0000256" key="1">
    <source>
        <dbReference type="ARBA" id="ARBA00004651"/>
    </source>
</evidence>
<dbReference type="PANTHER" id="PTHR30572:SF18">
    <property type="entry name" value="ABC-TYPE MACROLIDE FAMILY EXPORT SYSTEM PERMEASE COMPONENT 2"/>
    <property type="match status" value="1"/>
</dbReference>
<dbReference type="GO" id="GO:0022857">
    <property type="term" value="F:transmembrane transporter activity"/>
    <property type="evidence" value="ECO:0007669"/>
    <property type="project" value="TreeGrafter"/>
</dbReference>
<dbReference type="RefSeq" id="WP_089834622.1">
    <property type="nucleotide sequence ID" value="NZ_FNBN01000004.1"/>
</dbReference>
<evidence type="ECO:0000256" key="4">
    <source>
        <dbReference type="ARBA" id="ARBA00022989"/>
    </source>
</evidence>
<evidence type="ECO:0000313" key="10">
    <source>
        <dbReference type="Proteomes" id="UP000199045"/>
    </source>
</evidence>